<dbReference type="Proteomes" id="UP000256220">
    <property type="component" value="Unassembled WGS sequence"/>
</dbReference>
<keyword evidence="8" id="KW-1185">Reference proteome</keyword>
<dbReference type="RefSeq" id="WP_091598922.1">
    <property type="nucleotide sequence ID" value="NZ_JFBM01000055.1"/>
</dbReference>
<evidence type="ECO:0008006" key="9">
    <source>
        <dbReference type="Google" id="ProtNLM"/>
    </source>
</evidence>
<sequence>MSDDADFRTRNDISAGANTYRCTTVLQYWLADGRYFPTEVDLQYNSDDPFAVKCHFDAGTPAEVVWMFSRELLADGLFAPTGEGDVKVRPCPGDPLSVEIILWAPTGHTRYTADAADLTTFLFRTYEIVQPEDEVSYVDFDLELSRLEPR</sequence>
<keyword evidence="4" id="KW-0749">Sporulation</keyword>
<dbReference type="GO" id="GO:0030428">
    <property type="term" value="C:cell septum"/>
    <property type="evidence" value="ECO:0007669"/>
    <property type="project" value="UniProtKB-SubCell"/>
</dbReference>
<gene>
    <name evidence="7" type="ORF">BB31_39660</name>
</gene>
<evidence type="ECO:0000313" key="8">
    <source>
        <dbReference type="Proteomes" id="UP000256220"/>
    </source>
</evidence>
<dbReference type="GO" id="GO:0000917">
    <property type="term" value="P:division septum assembly"/>
    <property type="evidence" value="ECO:0007669"/>
    <property type="project" value="UniProtKB-KW"/>
</dbReference>
<dbReference type="Pfam" id="PF04686">
    <property type="entry name" value="SsgA"/>
    <property type="match status" value="1"/>
</dbReference>
<evidence type="ECO:0000256" key="3">
    <source>
        <dbReference type="ARBA" id="ARBA00022618"/>
    </source>
</evidence>
<dbReference type="InterPro" id="IPR006776">
    <property type="entry name" value="SsgB"/>
</dbReference>
<evidence type="ECO:0000313" key="7">
    <source>
        <dbReference type="EMBL" id="KFU75814.1"/>
    </source>
</evidence>
<comment type="caution">
    <text evidence="7">The sequence shown here is derived from an EMBL/GenBank/DDBJ whole genome shotgun (WGS) entry which is preliminary data.</text>
</comment>
<reference evidence="7 8" key="1">
    <citation type="journal article" date="2014" name="Genome Announc.">
        <title>Draft Genome Sequence of Amycolatopsis lurida NRRL 2430, Producer of the Glycopeptide Family Antibiotic Ristocetin.</title>
        <authorList>
            <person name="Kwun M.J."/>
            <person name="Hong H.J."/>
        </authorList>
    </citation>
    <scope>NUCLEOTIDE SEQUENCE [LARGE SCALE GENOMIC DNA]</scope>
    <source>
        <strain evidence="7 8">NRRL 2430</strain>
    </source>
</reference>
<evidence type="ECO:0000256" key="6">
    <source>
        <dbReference type="ARBA" id="ARBA00023306"/>
    </source>
</evidence>
<evidence type="ECO:0000256" key="5">
    <source>
        <dbReference type="ARBA" id="ARBA00023210"/>
    </source>
</evidence>
<accession>A0A2P2FGH7</accession>
<protein>
    <recommendedName>
        <fullName evidence="9">Sporulation protein SsgA</fullName>
    </recommendedName>
</protein>
<proteinExistence type="inferred from homology"/>
<keyword evidence="6" id="KW-0131">Cell cycle</keyword>
<evidence type="ECO:0000256" key="1">
    <source>
        <dbReference type="ARBA" id="ARBA00004431"/>
    </source>
</evidence>
<dbReference type="Gene3D" id="2.30.31.20">
    <property type="entry name" value="Sporulation-specific cell division protein SsgB"/>
    <property type="match status" value="1"/>
</dbReference>
<name>A0A2P2FGH7_AMYLU</name>
<comment type="subcellular location">
    <subcellularLocation>
        <location evidence="1">Cell septum</location>
    </subcellularLocation>
</comment>
<dbReference type="GO" id="GO:0030435">
    <property type="term" value="P:sporulation resulting in formation of a cellular spore"/>
    <property type="evidence" value="ECO:0007669"/>
    <property type="project" value="UniProtKB-KW"/>
</dbReference>
<dbReference type="EMBL" id="JFBM01000055">
    <property type="protein sequence ID" value="KFU75814.1"/>
    <property type="molecule type" value="Genomic_DNA"/>
</dbReference>
<evidence type="ECO:0000256" key="4">
    <source>
        <dbReference type="ARBA" id="ARBA00022969"/>
    </source>
</evidence>
<comment type="similarity">
    <text evidence="2">Belongs to the SsgA family.</text>
</comment>
<organism evidence="7 8">
    <name type="scientific">Amycolatopsis lurida NRRL 2430</name>
    <dbReference type="NCBI Taxonomy" id="1460371"/>
    <lineage>
        <taxon>Bacteria</taxon>
        <taxon>Bacillati</taxon>
        <taxon>Actinomycetota</taxon>
        <taxon>Actinomycetes</taxon>
        <taxon>Pseudonocardiales</taxon>
        <taxon>Pseudonocardiaceae</taxon>
        <taxon>Amycolatopsis</taxon>
    </lineage>
</organism>
<dbReference type="AlphaFoldDB" id="A0A2P2FGH7"/>
<evidence type="ECO:0000256" key="2">
    <source>
        <dbReference type="ARBA" id="ARBA00009323"/>
    </source>
</evidence>
<keyword evidence="3" id="KW-0132">Cell division</keyword>
<keyword evidence="5" id="KW-0717">Septation</keyword>
<dbReference type="InterPro" id="IPR038658">
    <property type="entry name" value="SsgB_sf"/>
</dbReference>